<evidence type="ECO:0000313" key="1">
    <source>
        <dbReference type="EMBL" id="MEM5537533.1"/>
    </source>
</evidence>
<sequence>MNMAISIIALLISVASLAFTYYQYRRTHRINVLDKRNEVFKKAYALRENVEDMLILFKTTDDIEEHEGPFLAIAESLEELFKGVLDRDDLTINEVYMVERRLIDLELQHSLLGKSVHYLIGYNEELKAAGYSPLTNVGKGRS</sequence>
<dbReference type="EMBL" id="JBBMRA010000015">
    <property type="protein sequence ID" value="MEM5537533.1"/>
    <property type="molecule type" value="Genomic_DNA"/>
</dbReference>
<evidence type="ECO:0000313" key="2">
    <source>
        <dbReference type="Proteomes" id="UP001449225"/>
    </source>
</evidence>
<reference evidence="1 2" key="1">
    <citation type="submission" date="2024-03" db="EMBL/GenBank/DDBJ databases">
        <title>Community enrichment and isolation of bacterial strains for fucoidan degradation.</title>
        <authorList>
            <person name="Sichert A."/>
        </authorList>
    </citation>
    <scope>NUCLEOTIDE SEQUENCE [LARGE SCALE GENOMIC DNA]</scope>
    <source>
        <strain evidence="1 2">AS76</strain>
    </source>
</reference>
<keyword evidence="2" id="KW-1185">Reference proteome</keyword>
<comment type="caution">
    <text evidence="1">The sequence shown here is derived from an EMBL/GenBank/DDBJ whole genome shotgun (WGS) entry which is preliminary data.</text>
</comment>
<dbReference type="Proteomes" id="UP001449225">
    <property type="component" value="Unassembled WGS sequence"/>
</dbReference>
<gene>
    <name evidence="1" type="ORF">WNY58_14175</name>
</gene>
<protein>
    <submittedName>
        <fullName evidence="1">Uncharacterized protein</fullName>
    </submittedName>
</protein>
<name>A0ABU9TUZ3_9GAMM</name>
<organism evidence="1 2">
    <name type="scientific">Neptuniibacter pectenicola</name>
    <dbReference type="NCBI Taxonomy" id="1806669"/>
    <lineage>
        <taxon>Bacteria</taxon>
        <taxon>Pseudomonadati</taxon>
        <taxon>Pseudomonadota</taxon>
        <taxon>Gammaproteobacteria</taxon>
        <taxon>Oceanospirillales</taxon>
        <taxon>Oceanospirillaceae</taxon>
        <taxon>Neptuniibacter</taxon>
    </lineage>
</organism>
<accession>A0ABU9TUZ3</accession>
<dbReference type="RefSeq" id="WP_342854859.1">
    <property type="nucleotide sequence ID" value="NZ_JBBMRA010000015.1"/>
</dbReference>
<proteinExistence type="predicted"/>